<feature type="domain" description="ZAD" evidence="11">
    <location>
        <begin position="1"/>
        <end position="74"/>
    </location>
</feature>
<evidence type="ECO:0000256" key="9">
    <source>
        <dbReference type="SAM" id="MobiDB-lite"/>
    </source>
</evidence>
<reference evidence="12" key="2">
    <citation type="submission" date="2023-05" db="EMBL/GenBank/DDBJ databases">
        <authorList>
            <person name="Fouks B."/>
        </authorList>
    </citation>
    <scope>NUCLEOTIDE SEQUENCE</scope>
    <source>
        <strain evidence="12">Stay&amp;Tobe</strain>
        <tissue evidence="12">Testes</tissue>
    </source>
</reference>
<gene>
    <name evidence="12" type="ORF">L9F63_013017</name>
</gene>
<dbReference type="InterPro" id="IPR036236">
    <property type="entry name" value="Znf_C2H2_sf"/>
</dbReference>
<dbReference type="InterPro" id="IPR013087">
    <property type="entry name" value="Znf_C2H2_type"/>
</dbReference>
<dbReference type="PROSITE" id="PS00028">
    <property type="entry name" value="ZINC_FINGER_C2H2_1"/>
    <property type="match status" value="2"/>
</dbReference>
<keyword evidence="4 7" id="KW-0863">Zinc-finger</keyword>
<dbReference type="EMBL" id="JASPKZ010002315">
    <property type="protein sequence ID" value="KAJ9595773.1"/>
    <property type="molecule type" value="Genomic_DNA"/>
</dbReference>
<dbReference type="Proteomes" id="UP001233999">
    <property type="component" value="Unassembled WGS sequence"/>
</dbReference>
<comment type="caution">
    <text evidence="8">Lacks conserved residue(s) required for the propagation of feature annotation.</text>
</comment>
<name>A0AAD8AB42_DIPPU</name>
<protein>
    <submittedName>
        <fullName evidence="12">Uncharacterized protein</fullName>
    </submittedName>
</protein>
<proteinExistence type="predicted"/>
<dbReference type="AlphaFoldDB" id="A0AAD8AB42"/>
<keyword evidence="13" id="KW-1185">Reference proteome</keyword>
<feature type="domain" description="C2H2-type" evidence="10">
    <location>
        <begin position="324"/>
        <end position="353"/>
    </location>
</feature>
<evidence type="ECO:0000256" key="2">
    <source>
        <dbReference type="ARBA" id="ARBA00022723"/>
    </source>
</evidence>
<evidence type="ECO:0000256" key="3">
    <source>
        <dbReference type="ARBA" id="ARBA00022737"/>
    </source>
</evidence>
<dbReference type="PANTHER" id="PTHR24394">
    <property type="entry name" value="ZINC FINGER PROTEIN"/>
    <property type="match status" value="1"/>
</dbReference>
<dbReference type="SUPFAM" id="SSF57667">
    <property type="entry name" value="beta-beta-alpha zinc fingers"/>
    <property type="match status" value="2"/>
</dbReference>
<dbReference type="InterPro" id="IPR012934">
    <property type="entry name" value="Znf_AD"/>
</dbReference>
<evidence type="ECO:0000256" key="1">
    <source>
        <dbReference type="ARBA" id="ARBA00004123"/>
    </source>
</evidence>
<keyword evidence="5" id="KW-0862">Zinc</keyword>
<dbReference type="Pfam" id="PF12874">
    <property type="entry name" value="zf-met"/>
    <property type="match status" value="1"/>
</dbReference>
<keyword evidence="2" id="KW-0479">Metal-binding</keyword>
<evidence type="ECO:0000256" key="5">
    <source>
        <dbReference type="ARBA" id="ARBA00022833"/>
    </source>
</evidence>
<dbReference type="GO" id="GO:0005634">
    <property type="term" value="C:nucleus"/>
    <property type="evidence" value="ECO:0007669"/>
    <property type="project" value="UniProtKB-SubCell"/>
</dbReference>
<evidence type="ECO:0000256" key="4">
    <source>
        <dbReference type="ARBA" id="ARBA00022771"/>
    </source>
</evidence>
<evidence type="ECO:0000256" key="7">
    <source>
        <dbReference type="PROSITE-ProRule" id="PRU00042"/>
    </source>
</evidence>
<sequence length="505" mass="57343">MTLCLWRSNKLLPIFSEEGELQGIPGKIGVCLPISVSREDMLPKLICSRCIYKLETFSEFRNSCFRSEQLLKRYIVQETPLQAQPQLAEPFPQVPPPQLEVSDVEPEATVQEPPMVDVRQTEIATEQSPENTPATESTNSINTNLLVQNTAPPAKKRKVVKNIKEVHRSTNRSKKKTAKKRHNTVQKKKDMSCGITAKHSAVNRSGESSSRRNIHNCKCCSKNFASRLLLSRHLTSSSCLFRYTCRYCAKTFVSADTRLQHERNHKNKKNFMCGICRQIFQSSFELNVHAMQGCERSMLNGSQQTRKTKKKKQNTKQASLRNSHPCSLCPKVFKRKAHLQTHLRSCRRSANKIQLFQKKTPQKNVAQEVVSAEQNVVRVENTGDKNKTVNSRKPSRRKQILIPKEDPPVVENVNISPKASLLAVLGLKEKQNTTALKKESEMETSVETDTGRSSPDVIVVKEIVTICDICRKIFTSETAMINHQLNVHNRVMSAEKIQTLMRVEI</sequence>
<keyword evidence="3" id="KW-0677">Repeat</keyword>
<organism evidence="12 13">
    <name type="scientific">Diploptera punctata</name>
    <name type="common">Pacific beetle cockroach</name>
    <dbReference type="NCBI Taxonomy" id="6984"/>
    <lineage>
        <taxon>Eukaryota</taxon>
        <taxon>Metazoa</taxon>
        <taxon>Ecdysozoa</taxon>
        <taxon>Arthropoda</taxon>
        <taxon>Hexapoda</taxon>
        <taxon>Insecta</taxon>
        <taxon>Pterygota</taxon>
        <taxon>Neoptera</taxon>
        <taxon>Polyneoptera</taxon>
        <taxon>Dictyoptera</taxon>
        <taxon>Blattodea</taxon>
        <taxon>Blaberoidea</taxon>
        <taxon>Blaberidae</taxon>
        <taxon>Diplopterinae</taxon>
        <taxon>Diploptera</taxon>
    </lineage>
</organism>
<evidence type="ECO:0000313" key="12">
    <source>
        <dbReference type="EMBL" id="KAJ9595773.1"/>
    </source>
</evidence>
<feature type="domain" description="C2H2-type" evidence="10">
    <location>
        <begin position="243"/>
        <end position="270"/>
    </location>
</feature>
<evidence type="ECO:0000256" key="8">
    <source>
        <dbReference type="PROSITE-ProRule" id="PRU01263"/>
    </source>
</evidence>
<dbReference type="SMART" id="SM00355">
    <property type="entry name" value="ZnF_C2H2"/>
    <property type="match status" value="5"/>
</dbReference>
<evidence type="ECO:0000259" key="10">
    <source>
        <dbReference type="PROSITE" id="PS50157"/>
    </source>
</evidence>
<feature type="compositionally biased region" description="Basic residues" evidence="9">
    <location>
        <begin position="169"/>
        <end position="186"/>
    </location>
</feature>
<dbReference type="Gene3D" id="3.30.160.60">
    <property type="entry name" value="Classic Zinc Finger"/>
    <property type="match status" value="1"/>
</dbReference>
<dbReference type="SMART" id="SM00868">
    <property type="entry name" value="zf-AD"/>
    <property type="match status" value="2"/>
</dbReference>
<comment type="subcellular location">
    <subcellularLocation>
        <location evidence="1">Nucleus</location>
    </subcellularLocation>
</comment>
<dbReference type="Pfam" id="PF07776">
    <property type="entry name" value="zf-AD"/>
    <property type="match status" value="1"/>
</dbReference>
<feature type="region of interest" description="Disordered" evidence="9">
    <location>
        <begin position="300"/>
        <end position="322"/>
    </location>
</feature>
<reference evidence="12" key="1">
    <citation type="journal article" date="2023" name="IScience">
        <title>Live-bearing cockroach genome reveals convergent evolutionary mechanisms linked to viviparity in insects and beyond.</title>
        <authorList>
            <person name="Fouks B."/>
            <person name="Harrison M.C."/>
            <person name="Mikhailova A.A."/>
            <person name="Marchal E."/>
            <person name="English S."/>
            <person name="Carruthers M."/>
            <person name="Jennings E.C."/>
            <person name="Chiamaka E.L."/>
            <person name="Frigard R.A."/>
            <person name="Pippel M."/>
            <person name="Attardo G.M."/>
            <person name="Benoit J.B."/>
            <person name="Bornberg-Bauer E."/>
            <person name="Tobe S.S."/>
        </authorList>
    </citation>
    <scope>NUCLEOTIDE SEQUENCE</scope>
    <source>
        <strain evidence="12">Stay&amp;Tobe</strain>
    </source>
</reference>
<comment type="caution">
    <text evidence="12">The sequence shown here is derived from an EMBL/GenBank/DDBJ whole genome shotgun (WGS) entry which is preliminary data.</text>
</comment>
<dbReference type="SUPFAM" id="SSF57716">
    <property type="entry name" value="Glucocorticoid receptor-like (DNA-binding domain)"/>
    <property type="match status" value="1"/>
</dbReference>
<dbReference type="PROSITE" id="PS51915">
    <property type="entry name" value="ZAD"/>
    <property type="match status" value="1"/>
</dbReference>
<evidence type="ECO:0000256" key="6">
    <source>
        <dbReference type="ARBA" id="ARBA00023242"/>
    </source>
</evidence>
<dbReference type="Gene3D" id="3.40.1800.20">
    <property type="match status" value="1"/>
</dbReference>
<feature type="domain" description="C2H2-type" evidence="10">
    <location>
        <begin position="465"/>
        <end position="493"/>
    </location>
</feature>
<feature type="region of interest" description="Disordered" evidence="9">
    <location>
        <begin position="166"/>
        <end position="192"/>
    </location>
</feature>
<dbReference type="GO" id="GO:0008270">
    <property type="term" value="F:zinc ion binding"/>
    <property type="evidence" value="ECO:0007669"/>
    <property type="project" value="UniProtKB-KW"/>
</dbReference>
<dbReference type="PROSITE" id="PS50157">
    <property type="entry name" value="ZINC_FINGER_C2H2_2"/>
    <property type="match status" value="3"/>
</dbReference>
<keyword evidence="6" id="KW-0539">Nucleus</keyword>
<dbReference type="PANTHER" id="PTHR24394:SF29">
    <property type="entry name" value="MYONEURIN"/>
    <property type="match status" value="1"/>
</dbReference>
<evidence type="ECO:0000313" key="13">
    <source>
        <dbReference type="Proteomes" id="UP001233999"/>
    </source>
</evidence>
<dbReference type="Pfam" id="PF00096">
    <property type="entry name" value="zf-C2H2"/>
    <property type="match status" value="1"/>
</dbReference>
<evidence type="ECO:0000259" key="11">
    <source>
        <dbReference type="PROSITE" id="PS51915"/>
    </source>
</evidence>
<dbReference type="GO" id="GO:0000981">
    <property type="term" value="F:DNA-binding transcription factor activity, RNA polymerase II-specific"/>
    <property type="evidence" value="ECO:0007669"/>
    <property type="project" value="TreeGrafter"/>
</dbReference>
<accession>A0AAD8AB42</accession>